<organism evidence="2 3">
    <name type="scientific">Candidatus Avipropionibacterium avicola</name>
    <dbReference type="NCBI Taxonomy" id="2840701"/>
    <lineage>
        <taxon>Bacteria</taxon>
        <taxon>Bacillati</taxon>
        <taxon>Actinomycetota</taxon>
        <taxon>Actinomycetes</taxon>
        <taxon>Propionibacteriales</taxon>
        <taxon>Propionibacteriaceae</taxon>
        <taxon>Propionibacteriaceae incertae sedis</taxon>
        <taxon>Candidatus Avipropionibacterium</taxon>
    </lineage>
</organism>
<proteinExistence type="predicted"/>
<name>A0A9D1KM74_9ACTN</name>
<gene>
    <name evidence="2" type="ORF">IAA98_02640</name>
</gene>
<reference evidence="2" key="1">
    <citation type="submission" date="2020-10" db="EMBL/GenBank/DDBJ databases">
        <authorList>
            <person name="Gilroy R."/>
        </authorList>
    </citation>
    <scope>NUCLEOTIDE SEQUENCE</scope>
    <source>
        <strain evidence="2">ChiGjej1B1-24693</strain>
    </source>
</reference>
<feature type="region of interest" description="Disordered" evidence="1">
    <location>
        <begin position="63"/>
        <end position="95"/>
    </location>
</feature>
<evidence type="ECO:0000313" key="2">
    <source>
        <dbReference type="EMBL" id="HIT74462.1"/>
    </source>
</evidence>
<evidence type="ECO:0000313" key="3">
    <source>
        <dbReference type="Proteomes" id="UP000886842"/>
    </source>
</evidence>
<dbReference type="AlphaFoldDB" id="A0A9D1KM74"/>
<feature type="compositionally biased region" description="Basic and acidic residues" evidence="1">
    <location>
        <begin position="63"/>
        <end position="89"/>
    </location>
</feature>
<dbReference type="Proteomes" id="UP000886842">
    <property type="component" value="Unassembled WGS sequence"/>
</dbReference>
<dbReference type="EMBL" id="DVLP01000075">
    <property type="protein sequence ID" value="HIT74462.1"/>
    <property type="molecule type" value="Genomic_DNA"/>
</dbReference>
<reference evidence="2" key="2">
    <citation type="journal article" date="2021" name="PeerJ">
        <title>Extensive microbial diversity within the chicken gut microbiome revealed by metagenomics and culture.</title>
        <authorList>
            <person name="Gilroy R."/>
            <person name="Ravi A."/>
            <person name="Getino M."/>
            <person name="Pursley I."/>
            <person name="Horton D.L."/>
            <person name="Alikhan N.F."/>
            <person name="Baker D."/>
            <person name="Gharbi K."/>
            <person name="Hall N."/>
            <person name="Watson M."/>
            <person name="Adriaenssens E.M."/>
            <person name="Foster-Nyarko E."/>
            <person name="Jarju S."/>
            <person name="Secka A."/>
            <person name="Antonio M."/>
            <person name="Oren A."/>
            <person name="Chaudhuri R.R."/>
            <person name="La Ragione R."/>
            <person name="Hildebrand F."/>
            <person name="Pallen M.J."/>
        </authorList>
    </citation>
    <scope>NUCLEOTIDE SEQUENCE</scope>
    <source>
        <strain evidence="2">ChiGjej1B1-24693</strain>
    </source>
</reference>
<comment type="caution">
    <text evidence="2">The sequence shown here is derived from an EMBL/GenBank/DDBJ whole genome shotgun (WGS) entry which is preliminary data.</text>
</comment>
<sequence>MGAYWRGEITLRKLRVLAQGLPPSGPHTRHETNGVEYDYLHALLWALQWAVMENTVVTAQAAGDKKAKMPADHMPRFPWEKPKGQHDMGGDLGDNDQEEVLDFLADL</sequence>
<evidence type="ECO:0000256" key="1">
    <source>
        <dbReference type="SAM" id="MobiDB-lite"/>
    </source>
</evidence>
<accession>A0A9D1KM74</accession>
<protein>
    <submittedName>
        <fullName evidence="2">Uncharacterized protein</fullName>
    </submittedName>
</protein>